<dbReference type="PROSITE" id="PS51935">
    <property type="entry name" value="NLPC_P60"/>
    <property type="match status" value="1"/>
</dbReference>
<dbReference type="InterPro" id="IPR038765">
    <property type="entry name" value="Papain-like_cys_pep_sf"/>
</dbReference>
<dbReference type="PANTHER" id="PTHR47053">
    <property type="entry name" value="MUREIN DD-ENDOPEPTIDASE MEPH-RELATED"/>
    <property type="match status" value="1"/>
</dbReference>
<feature type="non-terminal residue" evidence="6">
    <location>
        <position position="304"/>
    </location>
</feature>
<dbReference type="GO" id="GO:0008234">
    <property type="term" value="F:cysteine-type peptidase activity"/>
    <property type="evidence" value="ECO:0007669"/>
    <property type="project" value="UniProtKB-KW"/>
</dbReference>
<dbReference type="InterPro" id="IPR039439">
    <property type="entry name" value="SH3b1_dom"/>
</dbReference>
<evidence type="ECO:0000259" key="5">
    <source>
        <dbReference type="PROSITE" id="PS51935"/>
    </source>
</evidence>
<keyword evidence="2" id="KW-0645">Protease</keyword>
<evidence type="ECO:0000256" key="1">
    <source>
        <dbReference type="ARBA" id="ARBA00007074"/>
    </source>
</evidence>
<evidence type="ECO:0000313" key="7">
    <source>
        <dbReference type="Proteomes" id="UP000230392"/>
    </source>
</evidence>
<dbReference type="AlphaFoldDB" id="A0A2G9YBF8"/>
<dbReference type="EMBL" id="PCRF01000071">
    <property type="protein sequence ID" value="PIP16555.1"/>
    <property type="molecule type" value="Genomic_DNA"/>
</dbReference>
<keyword evidence="4" id="KW-0788">Thiol protease</keyword>
<sequence length="304" mass="34074">LIIRYTDQKILPTQEGLYAKSGDFDFDELQNSSLDVGTPLVILHTSLDGRWFYVIGPSSRGWVKAENVALCNQEELSDYLNRGNFVVVTNSKADIFLNPLLTEYYDYTRMGMRFPAVKKQGDTASVEVIIPDRLPDGGLSKRAAYIKREDVSFGYLPYTPRIIMEQGFKLLNAPYGWGGMYGEQDCSAFLQEIFATVGISLPRNSAAQAKVGVLVKEFDQGSSEEEKMAVLSREAVGGVTTLYLKGHIMLFLGMSDGRPYALHAAWAYRQQSWFEKDYVRLINRVAVTDLSLSKGSQRGSLLER</sequence>
<dbReference type="Pfam" id="PF12913">
    <property type="entry name" value="SH3_6"/>
    <property type="match status" value="1"/>
</dbReference>
<evidence type="ECO:0000256" key="2">
    <source>
        <dbReference type="ARBA" id="ARBA00022670"/>
    </source>
</evidence>
<dbReference type="Proteomes" id="UP000230392">
    <property type="component" value="Unassembled WGS sequence"/>
</dbReference>
<evidence type="ECO:0000313" key="6">
    <source>
        <dbReference type="EMBL" id="PIP16555.1"/>
    </source>
</evidence>
<comment type="similarity">
    <text evidence="1">Belongs to the peptidase C40 family.</text>
</comment>
<dbReference type="Gene3D" id="3.90.1720.10">
    <property type="entry name" value="endopeptidase domain like (from Nostoc punctiforme)"/>
    <property type="match status" value="1"/>
</dbReference>
<organism evidence="6 7">
    <name type="scientific">bacterium (Candidatus Ratteibacteria) CG23_combo_of_CG06-09_8_20_14_all_48_7</name>
    <dbReference type="NCBI Taxonomy" id="2014292"/>
    <lineage>
        <taxon>Bacteria</taxon>
        <taxon>Candidatus Ratteibacteria</taxon>
    </lineage>
</organism>
<keyword evidence="3" id="KW-0378">Hydrolase</keyword>
<feature type="non-terminal residue" evidence="6">
    <location>
        <position position="1"/>
    </location>
</feature>
<gene>
    <name evidence="6" type="ORF">COX46_01525</name>
</gene>
<evidence type="ECO:0000256" key="4">
    <source>
        <dbReference type="ARBA" id="ARBA00022807"/>
    </source>
</evidence>
<evidence type="ECO:0000256" key="3">
    <source>
        <dbReference type="ARBA" id="ARBA00022801"/>
    </source>
</evidence>
<reference evidence="6 7" key="1">
    <citation type="submission" date="2017-09" db="EMBL/GenBank/DDBJ databases">
        <title>Depth-based differentiation of microbial function through sediment-hosted aquifers and enrichment of novel symbionts in the deep terrestrial subsurface.</title>
        <authorList>
            <person name="Probst A.J."/>
            <person name="Ladd B."/>
            <person name="Jarett J.K."/>
            <person name="Geller-Mcgrath D.E."/>
            <person name="Sieber C.M."/>
            <person name="Emerson J.B."/>
            <person name="Anantharaman K."/>
            <person name="Thomas B.C."/>
            <person name="Malmstrom R."/>
            <person name="Stieglmeier M."/>
            <person name="Klingl A."/>
            <person name="Woyke T."/>
            <person name="Ryan C.M."/>
            <person name="Banfield J.F."/>
        </authorList>
    </citation>
    <scope>NUCLEOTIDE SEQUENCE [LARGE SCALE GENOMIC DNA]</scope>
    <source>
        <strain evidence="6">CG23_combo_of_CG06-09_8_20_14_all_48_7</strain>
    </source>
</reference>
<name>A0A2G9YBF8_9BACT</name>
<protein>
    <recommendedName>
        <fullName evidence="5">NlpC/P60 domain-containing protein</fullName>
    </recommendedName>
</protein>
<comment type="caution">
    <text evidence="6">The sequence shown here is derived from an EMBL/GenBank/DDBJ whole genome shotgun (WGS) entry which is preliminary data.</text>
</comment>
<proteinExistence type="inferred from homology"/>
<dbReference type="Pfam" id="PF00877">
    <property type="entry name" value="NLPC_P60"/>
    <property type="match status" value="1"/>
</dbReference>
<accession>A0A2G9YBF8</accession>
<dbReference type="InterPro" id="IPR051202">
    <property type="entry name" value="Peptidase_C40"/>
</dbReference>
<dbReference type="InterPro" id="IPR000064">
    <property type="entry name" value="NLP_P60_dom"/>
</dbReference>
<feature type="domain" description="NlpC/P60" evidence="5">
    <location>
        <begin position="157"/>
        <end position="280"/>
    </location>
</feature>
<dbReference type="GO" id="GO:0006508">
    <property type="term" value="P:proteolysis"/>
    <property type="evidence" value="ECO:0007669"/>
    <property type="project" value="UniProtKB-KW"/>
</dbReference>
<dbReference type="SUPFAM" id="SSF54001">
    <property type="entry name" value="Cysteine proteinases"/>
    <property type="match status" value="1"/>
</dbReference>
<dbReference type="PANTHER" id="PTHR47053:SF1">
    <property type="entry name" value="MUREIN DD-ENDOPEPTIDASE MEPH-RELATED"/>
    <property type="match status" value="1"/>
</dbReference>